<dbReference type="InterPro" id="IPR014016">
    <property type="entry name" value="UvrD-like_ATP-bd"/>
</dbReference>
<gene>
    <name evidence="14" type="ORF">SAMN05216508_1094</name>
</gene>
<dbReference type="OrthoDB" id="9810135at2"/>
<keyword evidence="3 11" id="KW-0378">Hydrolase</keyword>
<comment type="catalytic activity">
    <reaction evidence="8">
        <text>Couples ATP hydrolysis with the unwinding of duplex DNA by translocating in the 3'-5' direction.</text>
        <dbReference type="EC" id="5.6.2.4"/>
    </reaction>
</comment>
<dbReference type="Gene3D" id="3.40.50.300">
    <property type="entry name" value="P-loop containing nucleotide triphosphate hydrolases"/>
    <property type="match status" value="2"/>
</dbReference>
<accession>A0A1I7GSC4</accession>
<evidence type="ECO:0000256" key="5">
    <source>
        <dbReference type="ARBA" id="ARBA00022840"/>
    </source>
</evidence>
<dbReference type="GO" id="GO:0000725">
    <property type="term" value="P:recombinational repair"/>
    <property type="evidence" value="ECO:0007669"/>
    <property type="project" value="TreeGrafter"/>
</dbReference>
<dbReference type="RefSeq" id="WP_090164043.1">
    <property type="nucleotide sequence ID" value="NZ_CACVNK010000004.1"/>
</dbReference>
<dbReference type="Pfam" id="PF13361">
    <property type="entry name" value="UvrD_C"/>
    <property type="match status" value="1"/>
</dbReference>
<dbReference type="SUPFAM" id="SSF52540">
    <property type="entry name" value="P-loop containing nucleoside triphosphate hydrolases"/>
    <property type="match status" value="1"/>
</dbReference>
<dbReference type="Proteomes" id="UP000198817">
    <property type="component" value="Unassembled WGS sequence"/>
</dbReference>
<evidence type="ECO:0000256" key="1">
    <source>
        <dbReference type="ARBA" id="ARBA00009922"/>
    </source>
</evidence>
<evidence type="ECO:0000259" key="12">
    <source>
        <dbReference type="PROSITE" id="PS51198"/>
    </source>
</evidence>
<feature type="binding site" evidence="11">
    <location>
        <begin position="25"/>
        <end position="32"/>
    </location>
    <ligand>
        <name>ATP</name>
        <dbReference type="ChEBI" id="CHEBI:30616"/>
    </ligand>
</feature>
<evidence type="ECO:0000256" key="10">
    <source>
        <dbReference type="ARBA" id="ARBA00048988"/>
    </source>
</evidence>
<dbReference type="Gene3D" id="1.10.10.160">
    <property type="match status" value="1"/>
</dbReference>
<dbReference type="GO" id="GO:0043138">
    <property type="term" value="F:3'-5' DNA helicase activity"/>
    <property type="evidence" value="ECO:0007669"/>
    <property type="project" value="UniProtKB-EC"/>
</dbReference>
<evidence type="ECO:0000256" key="11">
    <source>
        <dbReference type="PROSITE-ProRule" id="PRU00560"/>
    </source>
</evidence>
<name>A0A1I7GSC4_9FIRM</name>
<dbReference type="PROSITE" id="PS51217">
    <property type="entry name" value="UVRD_HELICASE_CTER"/>
    <property type="match status" value="1"/>
</dbReference>
<dbReference type="InterPro" id="IPR013986">
    <property type="entry name" value="DExx_box_DNA_helicase_dom_sf"/>
</dbReference>
<dbReference type="GO" id="GO:0005524">
    <property type="term" value="F:ATP binding"/>
    <property type="evidence" value="ECO:0007669"/>
    <property type="project" value="UniProtKB-UniRule"/>
</dbReference>
<proteinExistence type="inferred from homology"/>
<dbReference type="InterPro" id="IPR027417">
    <property type="entry name" value="P-loop_NTPase"/>
</dbReference>
<dbReference type="GO" id="GO:0005829">
    <property type="term" value="C:cytosol"/>
    <property type="evidence" value="ECO:0007669"/>
    <property type="project" value="TreeGrafter"/>
</dbReference>
<dbReference type="PANTHER" id="PTHR11070">
    <property type="entry name" value="UVRD / RECB / PCRA DNA HELICASE FAMILY MEMBER"/>
    <property type="match status" value="1"/>
</dbReference>
<evidence type="ECO:0000259" key="13">
    <source>
        <dbReference type="PROSITE" id="PS51217"/>
    </source>
</evidence>
<evidence type="ECO:0000256" key="4">
    <source>
        <dbReference type="ARBA" id="ARBA00022806"/>
    </source>
</evidence>
<dbReference type="PANTHER" id="PTHR11070:SF2">
    <property type="entry name" value="ATP-DEPENDENT DNA HELICASE SRS2"/>
    <property type="match status" value="1"/>
</dbReference>
<evidence type="ECO:0000256" key="2">
    <source>
        <dbReference type="ARBA" id="ARBA00022741"/>
    </source>
</evidence>
<evidence type="ECO:0000256" key="8">
    <source>
        <dbReference type="ARBA" id="ARBA00034617"/>
    </source>
</evidence>
<keyword evidence="6" id="KW-0238">DNA-binding</keyword>
<organism evidence="14 15">
    <name type="scientific">Eubacterium pyruvativorans</name>
    <dbReference type="NCBI Taxonomy" id="155865"/>
    <lineage>
        <taxon>Bacteria</taxon>
        <taxon>Bacillati</taxon>
        <taxon>Bacillota</taxon>
        <taxon>Clostridia</taxon>
        <taxon>Eubacteriales</taxon>
        <taxon>Eubacteriaceae</taxon>
        <taxon>Eubacterium</taxon>
    </lineage>
</organism>
<evidence type="ECO:0000256" key="7">
    <source>
        <dbReference type="ARBA" id="ARBA00023235"/>
    </source>
</evidence>
<feature type="domain" description="UvrD-like helicase C-terminal" evidence="13">
    <location>
        <begin position="283"/>
        <end position="559"/>
    </location>
</feature>
<dbReference type="Pfam" id="PF00580">
    <property type="entry name" value="UvrD-helicase"/>
    <property type="match status" value="1"/>
</dbReference>
<evidence type="ECO:0000256" key="3">
    <source>
        <dbReference type="ARBA" id="ARBA00022801"/>
    </source>
</evidence>
<dbReference type="CDD" id="cd17932">
    <property type="entry name" value="DEXQc_UvrD"/>
    <property type="match status" value="1"/>
</dbReference>
<keyword evidence="5 11" id="KW-0067">ATP-binding</keyword>
<dbReference type="GO" id="GO:0003677">
    <property type="term" value="F:DNA binding"/>
    <property type="evidence" value="ECO:0007669"/>
    <property type="project" value="UniProtKB-KW"/>
</dbReference>
<dbReference type="InterPro" id="IPR000212">
    <property type="entry name" value="DNA_helicase_UvrD/REP"/>
</dbReference>
<dbReference type="STRING" id="155865.SAMN05216515_1104"/>
<keyword evidence="15" id="KW-1185">Reference proteome</keyword>
<dbReference type="GeneID" id="78354895"/>
<dbReference type="PROSITE" id="PS51198">
    <property type="entry name" value="UVRD_HELICASE_ATP_BIND"/>
    <property type="match status" value="1"/>
</dbReference>
<dbReference type="GO" id="GO:0033202">
    <property type="term" value="C:DNA helicase complex"/>
    <property type="evidence" value="ECO:0007669"/>
    <property type="project" value="TreeGrafter"/>
</dbReference>
<dbReference type="Pfam" id="PF21196">
    <property type="entry name" value="PcrA_UvrD_tudor"/>
    <property type="match status" value="1"/>
</dbReference>
<dbReference type="GO" id="GO:0016887">
    <property type="term" value="F:ATP hydrolysis activity"/>
    <property type="evidence" value="ECO:0007669"/>
    <property type="project" value="RHEA"/>
</dbReference>
<keyword evidence="2 11" id="KW-0547">Nucleotide-binding</keyword>
<dbReference type="AlphaFoldDB" id="A0A1I7GSC4"/>
<keyword evidence="7" id="KW-0413">Isomerase</keyword>
<dbReference type="InterPro" id="IPR014017">
    <property type="entry name" value="DNA_helicase_UvrD-like_C"/>
</dbReference>
<keyword evidence="4 11" id="KW-0347">Helicase</keyword>
<dbReference type="EMBL" id="FPBT01000009">
    <property type="protein sequence ID" value="SFU51337.1"/>
    <property type="molecule type" value="Genomic_DNA"/>
</dbReference>
<protein>
    <recommendedName>
        <fullName evidence="9">DNA 3'-5' helicase</fullName>
        <ecNumber evidence="9">5.6.2.4</ecNumber>
    </recommendedName>
</protein>
<comment type="similarity">
    <text evidence="1">Belongs to the helicase family. UvrD subfamily.</text>
</comment>
<dbReference type="FunFam" id="1.10.486.10:FF:000003">
    <property type="entry name" value="ATP-dependent DNA helicase"/>
    <property type="match status" value="1"/>
</dbReference>
<dbReference type="Gene3D" id="1.10.486.10">
    <property type="entry name" value="PCRA, domain 4"/>
    <property type="match status" value="1"/>
</dbReference>
<dbReference type="EC" id="5.6.2.4" evidence="9"/>
<feature type="domain" description="UvrD-like helicase ATP-binding" evidence="12">
    <location>
        <begin position="4"/>
        <end position="282"/>
    </location>
</feature>
<evidence type="ECO:0000256" key="6">
    <source>
        <dbReference type="ARBA" id="ARBA00023125"/>
    </source>
</evidence>
<evidence type="ECO:0000256" key="9">
    <source>
        <dbReference type="ARBA" id="ARBA00034808"/>
    </source>
</evidence>
<comment type="catalytic activity">
    <reaction evidence="10">
        <text>ATP + H2O = ADP + phosphate + H(+)</text>
        <dbReference type="Rhea" id="RHEA:13065"/>
        <dbReference type="ChEBI" id="CHEBI:15377"/>
        <dbReference type="ChEBI" id="CHEBI:15378"/>
        <dbReference type="ChEBI" id="CHEBI:30616"/>
        <dbReference type="ChEBI" id="CHEBI:43474"/>
        <dbReference type="ChEBI" id="CHEBI:456216"/>
        <dbReference type="EC" id="5.6.2.4"/>
    </reaction>
</comment>
<reference evidence="14 15" key="1">
    <citation type="submission" date="2016-10" db="EMBL/GenBank/DDBJ databases">
        <authorList>
            <person name="de Groot N.N."/>
        </authorList>
    </citation>
    <scope>NUCLEOTIDE SEQUENCE [LARGE SCALE GENOMIC DNA]</scope>
    <source>
        <strain evidence="14 15">KHGC13</strain>
    </source>
</reference>
<evidence type="ECO:0000313" key="15">
    <source>
        <dbReference type="Proteomes" id="UP000198817"/>
    </source>
</evidence>
<evidence type="ECO:0000313" key="14">
    <source>
        <dbReference type="EMBL" id="SFU51337.1"/>
    </source>
</evidence>
<dbReference type="CDD" id="cd18807">
    <property type="entry name" value="SF1_C_UvrD"/>
    <property type="match status" value="1"/>
</dbReference>
<sequence length="737" mass="84231">MSFDNLNDKQQEAVRQLDGPLLILAGAGSGKTSTMTHRIAHMIEEGIPAWNILAVTFTNKAAAEMRERVESLIGDTQDMWILTFHAMCLRMLHIYADRIGYDSNFVIYDTSDQKTLVKNIEKEQGISDREFKPQYILSVISRCKEKEMGPEEYRRSALEGPREKAVYAVYKEYESRLRENNAMDFDDLLLNCLRLLESETDVLEKYQNRFRFIMVDEYQDTNHIQYRLISLLAAKHHNLCVVGDDDQCIYQWRGADISNILDFEKDFPDAKVIKLEQNYRSVGNILAAAHSVIRHNTSRKQKELWTTREDGEKINYYRADNDREEADYVARQIGYMNRSGRSLNDFAILYRTNAQSRLFEEALSRHGIPYQVLSGMRYYDRKEIKDIMAYMRLIVNPADDLSLTRVINEPKRGVGPKSLDKLAAFARVRGQSIFEALIDPDGEMLDTLPGRSYDKVKEMVTVMKECREQRSDMSVSDIYDALLVRTGYLKSLEDEKSVEAESRIENLMEFKTVIAEYEKSAEDPTVEEFMAQLTLAAEVDNMDDSQTQVTMMTMHSAKGLEFPVVFIPGLEDGLFPGSRAFDDDDQMEEERRLCYVGMTRAKELLFLTSAEVRTRYGRTDYTRESQFLREVDKKLLTGSAVYQRRGQRSSLGVSSGSRDGFAKEPAYKPFDALKYAKQQTRKAAAGGDTDLNQGDRVKHGKFGEGLVISVTDSIVTVAFDTAGIKKLAKGIAPLKKL</sequence>